<comment type="caution">
    <text evidence="2">The sequence shown here is derived from an EMBL/GenBank/DDBJ whole genome shotgun (WGS) entry which is preliminary data.</text>
</comment>
<feature type="signal peptide" evidence="1">
    <location>
        <begin position="1"/>
        <end position="24"/>
    </location>
</feature>
<feature type="chain" id="PRO_5037366242" description="Lipoprotein" evidence="1">
    <location>
        <begin position="25"/>
        <end position="168"/>
    </location>
</feature>
<name>A0A918WLY8_9BACT</name>
<sequence>MKRSCSLSLLALASATLLSNCVSYYRLPDGYTGPRATVKDTATQVTPLKAEIFRVQKINGETDGNTPMATPYGGGMGVVLRSSQREIPAGEPITLTIGGGDSYAADGAALIDSMAGKRRKSVSGDIIFIPKADKTYVVKGTTGKDSSSVWLEEEGTQRLVSKKLVGDD</sequence>
<evidence type="ECO:0000256" key="1">
    <source>
        <dbReference type="SAM" id="SignalP"/>
    </source>
</evidence>
<keyword evidence="1" id="KW-0732">Signal</keyword>
<evidence type="ECO:0000313" key="3">
    <source>
        <dbReference type="Proteomes" id="UP000644507"/>
    </source>
</evidence>
<organism evidence="2 3">
    <name type="scientific">Roseibacillus persicicus</name>
    <dbReference type="NCBI Taxonomy" id="454148"/>
    <lineage>
        <taxon>Bacteria</taxon>
        <taxon>Pseudomonadati</taxon>
        <taxon>Verrucomicrobiota</taxon>
        <taxon>Verrucomicrobiia</taxon>
        <taxon>Verrucomicrobiales</taxon>
        <taxon>Verrucomicrobiaceae</taxon>
        <taxon>Roseibacillus</taxon>
    </lineage>
</organism>
<reference evidence="2" key="2">
    <citation type="submission" date="2020-09" db="EMBL/GenBank/DDBJ databases">
        <authorList>
            <person name="Sun Q."/>
            <person name="Kim S."/>
        </authorList>
    </citation>
    <scope>NUCLEOTIDE SEQUENCE</scope>
    <source>
        <strain evidence="2">KCTC 12988</strain>
    </source>
</reference>
<protein>
    <recommendedName>
        <fullName evidence="4">Lipoprotein</fullName>
    </recommendedName>
</protein>
<reference evidence="2" key="1">
    <citation type="journal article" date="2014" name="Int. J. Syst. Evol. Microbiol.">
        <title>Complete genome sequence of Corynebacterium casei LMG S-19264T (=DSM 44701T), isolated from a smear-ripened cheese.</title>
        <authorList>
            <consortium name="US DOE Joint Genome Institute (JGI-PGF)"/>
            <person name="Walter F."/>
            <person name="Albersmeier A."/>
            <person name="Kalinowski J."/>
            <person name="Ruckert C."/>
        </authorList>
    </citation>
    <scope>NUCLEOTIDE SEQUENCE</scope>
    <source>
        <strain evidence="2">KCTC 12988</strain>
    </source>
</reference>
<accession>A0A918WLY8</accession>
<evidence type="ECO:0000313" key="2">
    <source>
        <dbReference type="EMBL" id="GHC58574.1"/>
    </source>
</evidence>
<dbReference type="Proteomes" id="UP000644507">
    <property type="component" value="Unassembled WGS sequence"/>
</dbReference>
<keyword evidence="3" id="KW-1185">Reference proteome</keyword>
<dbReference type="AlphaFoldDB" id="A0A918WLY8"/>
<dbReference type="RefSeq" id="WP_189570774.1">
    <property type="nucleotide sequence ID" value="NZ_BMXI01000011.1"/>
</dbReference>
<evidence type="ECO:0008006" key="4">
    <source>
        <dbReference type="Google" id="ProtNLM"/>
    </source>
</evidence>
<dbReference type="EMBL" id="BMXI01000011">
    <property type="protein sequence ID" value="GHC58574.1"/>
    <property type="molecule type" value="Genomic_DNA"/>
</dbReference>
<gene>
    <name evidence="2" type="ORF">GCM10007100_26990</name>
</gene>
<proteinExistence type="predicted"/>